<name>A0A3G9JBI8_9BACL</name>
<evidence type="ECO:0000313" key="1">
    <source>
        <dbReference type="EMBL" id="BBH20369.1"/>
    </source>
</evidence>
<gene>
    <name evidence="1" type="ORF">Back11_17140</name>
</gene>
<sequence>MVLDAVLIKSPEKNGSNSDNTGSRGNAIYYVNFTAVKILVRRLSSPTRDIVLVLISTTTLLRVNNKMNITDTCYVHFVIQLSLKLMLIFKRQPPTKKAVN</sequence>
<dbReference type="EMBL" id="AP019308">
    <property type="protein sequence ID" value="BBH20369.1"/>
    <property type="molecule type" value="Genomic_DNA"/>
</dbReference>
<keyword evidence="2" id="KW-1185">Reference proteome</keyword>
<dbReference type="KEGG" id="pbk:Back11_17140"/>
<reference evidence="1 2" key="1">
    <citation type="submission" date="2018-11" db="EMBL/GenBank/DDBJ databases">
        <title>Complete genome sequence of Paenibacillus baekrokdamisoli strain KCTC 33723.</title>
        <authorList>
            <person name="Kang S.W."/>
            <person name="Lee K.C."/>
            <person name="Kim K.K."/>
            <person name="Kim J.S."/>
            <person name="Kim D.S."/>
            <person name="Ko S.H."/>
            <person name="Yang S.H."/>
            <person name="Lee J.S."/>
        </authorList>
    </citation>
    <scope>NUCLEOTIDE SEQUENCE [LARGE SCALE GENOMIC DNA]</scope>
    <source>
        <strain evidence="1 2">KCTC 33723</strain>
    </source>
</reference>
<evidence type="ECO:0000313" key="2">
    <source>
        <dbReference type="Proteomes" id="UP000275368"/>
    </source>
</evidence>
<dbReference type="AlphaFoldDB" id="A0A3G9JBI8"/>
<proteinExistence type="predicted"/>
<dbReference type="Proteomes" id="UP000275368">
    <property type="component" value="Chromosome"/>
</dbReference>
<accession>A0A3G9JBI8</accession>
<organism evidence="1 2">
    <name type="scientific">Paenibacillus baekrokdamisoli</name>
    <dbReference type="NCBI Taxonomy" id="1712516"/>
    <lineage>
        <taxon>Bacteria</taxon>
        <taxon>Bacillati</taxon>
        <taxon>Bacillota</taxon>
        <taxon>Bacilli</taxon>
        <taxon>Bacillales</taxon>
        <taxon>Paenibacillaceae</taxon>
        <taxon>Paenibacillus</taxon>
    </lineage>
</organism>
<protein>
    <submittedName>
        <fullName evidence="1">Uncharacterized protein</fullName>
    </submittedName>
</protein>